<evidence type="ECO:0000313" key="2">
    <source>
        <dbReference type="EMBL" id="VDK31316.1"/>
    </source>
</evidence>
<reference evidence="2 3" key="1">
    <citation type="submission" date="2018-11" db="EMBL/GenBank/DDBJ databases">
        <authorList>
            <consortium name="Pathogen Informatics"/>
        </authorList>
    </citation>
    <scope>NUCLEOTIDE SEQUENCE [LARGE SCALE GENOMIC DNA]</scope>
</reference>
<evidence type="ECO:0000256" key="1">
    <source>
        <dbReference type="SAM" id="MobiDB-lite"/>
    </source>
</evidence>
<accession>A0A3P6NWL0</accession>
<feature type="region of interest" description="Disordered" evidence="1">
    <location>
        <begin position="1"/>
        <end position="80"/>
    </location>
</feature>
<feature type="compositionally biased region" description="Polar residues" evidence="1">
    <location>
        <begin position="42"/>
        <end position="66"/>
    </location>
</feature>
<gene>
    <name evidence="2" type="ORF">ASIM_LOCUS8315</name>
</gene>
<name>A0A3P6NWL0_ANISI</name>
<feature type="compositionally biased region" description="Basic residues" evidence="1">
    <location>
        <begin position="1"/>
        <end position="16"/>
    </location>
</feature>
<sequence length="80" mass="8690">MQRGGRARSSQKKKKKNKDDGRNSRSAAEMAVLQNGGGDPNAVNSPYSMQSGTQRRGFDNAQSSSAGRRHDKSRCCCSIQ</sequence>
<dbReference type="EMBL" id="UYRR01022224">
    <property type="protein sequence ID" value="VDK31316.1"/>
    <property type="molecule type" value="Genomic_DNA"/>
</dbReference>
<dbReference type="AlphaFoldDB" id="A0A3P6NWL0"/>
<keyword evidence="3" id="KW-1185">Reference proteome</keyword>
<dbReference type="Proteomes" id="UP000267096">
    <property type="component" value="Unassembled WGS sequence"/>
</dbReference>
<evidence type="ECO:0000313" key="3">
    <source>
        <dbReference type="Proteomes" id="UP000267096"/>
    </source>
</evidence>
<organism evidence="2 3">
    <name type="scientific">Anisakis simplex</name>
    <name type="common">Herring worm</name>
    <dbReference type="NCBI Taxonomy" id="6269"/>
    <lineage>
        <taxon>Eukaryota</taxon>
        <taxon>Metazoa</taxon>
        <taxon>Ecdysozoa</taxon>
        <taxon>Nematoda</taxon>
        <taxon>Chromadorea</taxon>
        <taxon>Rhabditida</taxon>
        <taxon>Spirurina</taxon>
        <taxon>Ascaridomorpha</taxon>
        <taxon>Ascaridoidea</taxon>
        <taxon>Anisakidae</taxon>
        <taxon>Anisakis</taxon>
        <taxon>Anisakis simplex complex</taxon>
    </lineage>
</organism>
<protein>
    <submittedName>
        <fullName evidence="2">Uncharacterized protein</fullName>
    </submittedName>
</protein>
<proteinExistence type="predicted"/>